<dbReference type="Gene3D" id="3.40.30.10">
    <property type="entry name" value="Glutaredoxin"/>
    <property type="match status" value="1"/>
</dbReference>
<dbReference type="PANTHER" id="PTHR13887:SF33">
    <property type="entry name" value="ISOMERASE"/>
    <property type="match status" value="1"/>
</dbReference>
<dbReference type="Proteomes" id="UP000036356">
    <property type="component" value="Unassembled WGS sequence"/>
</dbReference>
<dbReference type="PANTHER" id="PTHR13887">
    <property type="entry name" value="GLUTATHIONE S-TRANSFERASE KAPPA"/>
    <property type="match status" value="1"/>
</dbReference>
<dbReference type="InterPro" id="IPR001853">
    <property type="entry name" value="DSBA-like_thioredoxin_dom"/>
</dbReference>
<dbReference type="InterPro" id="IPR036249">
    <property type="entry name" value="Thioredoxin-like_sf"/>
</dbReference>
<dbReference type="AlphaFoldDB" id="A0A0J1ILD5"/>
<name>A0A0J1ILD5_9FIRM</name>
<sequence>MIGKVPLDQLAKDKNVEVEWKSFELRPEGVEIPPKPPEYLERAKAGIEAMGRKYGMKMVFNDKSKHSRLALQGAKYAEEHGKGDQYHNIVFAAQFQEQKDINDLEVLTELAGDAGLDPEQFRKALLSKDYEPAVLQDLEEAQALGIPGVPYFVAEGGNAFGVQNYEDLEKLVFGTKSTSAGLSMDLKVKE</sequence>
<comment type="caution">
    <text evidence="2">The sequence shown here is derived from an EMBL/GenBank/DDBJ whole genome shotgun (WGS) entry which is preliminary data.</text>
</comment>
<protein>
    <submittedName>
        <fullName evidence="2">DSBA-like thioredoxin domain protein</fullName>
    </submittedName>
</protein>
<organism evidence="2 3">
    <name type="scientific">Desulfosporosinus acididurans</name>
    <dbReference type="NCBI Taxonomy" id="476652"/>
    <lineage>
        <taxon>Bacteria</taxon>
        <taxon>Bacillati</taxon>
        <taxon>Bacillota</taxon>
        <taxon>Clostridia</taxon>
        <taxon>Eubacteriales</taxon>
        <taxon>Desulfitobacteriaceae</taxon>
        <taxon>Desulfosporosinus</taxon>
    </lineage>
</organism>
<evidence type="ECO:0000259" key="1">
    <source>
        <dbReference type="Pfam" id="PF01323"/>
    </source>
</evidence>
<keyword evidence="3" id="KW-1185">Reference proteome</keyword>
<proteinExistence type="predicted"/>
<evidence type="ECO:0000313" key="3">
    <source>
        <dbReference type="Proteomes" id="UP000036356"/>
    </source>
</evidence>
<dbReference type="GO" id="GO:0016491">
    <property type="term" value="F:oxidoreductase activity"/>
    <property type="evidence" value="ECO:0007669"/>
    <property type="project" value="InterPro"/>
</dbReference>
<accession>A0A0J1ILD5</accession>
<dbReference type="EMBL" id="LDZY01000008">
    <property type="protein sequence ID" value="KLU65486.1"/>
    <property type="molecule type" value="Genomic_DNA"/>
</dbReference>
<evidence type="ECO:0000313" key="2">
    <source>
        <dbReference type="EMBL" id="KLU65486.1"/>
    </source>
</evidence>
<dbReference type="SUPFAM" id="SSF52833">
    <property type="entry name" value="Thioredoxin-like"/>
    <property type="match status" value="1"/>
</dbReference>
<reference evidence="2 3" key="1">
    <citation type="submission" date="2015-06" db="EMBL/GenBank/DDBJ databases">
        <title>Draft genome of the moderately acidophilic sulfate reducer Candidatus Desulfosporosinus acididurans strain M1.</title>
        <authorList>
            <person name="Poehlein A."/>
            <person name="Petzsch P."/>
            <person name="Johnson B.D."/>
            <person name="Schloemann M."/>
            <person name="Daniel R."/>
            <person name="Muehling M."/>
        </authorList>
    </citation>
    <scope>NUCLEOTIDE SEQUENCE [LARGE SCALE GENOMIC DNA]</scope>
    <source>
        <strain evidence="2 3">M1</strain>
    </source>
</reference>
<dbReference type="Pfam" id="PF01323">
    <property type="entry name" value="DSBA"/>
    <property type="match status" value="1"/>
</dbReference>
<dbReference type="STRING" id="476652.DEAC_c26230"/>
<feature type="domain" description="DSBA-like thioredoxin" evidence="1">
    <location>
        <begin position="2"/>
        <end position="171"/>
    </location>
</feature>
<gene>
    <name evidence="2" type="ORF">DEAC_c26230</name>
</gene>
<dbReference type="PATRIC" id="fig|476652.3.peg.2744"/>